<reference evidence="1 2" key="1">
    <citation type="journal article" date="2013" name="Genome Announc.">
        <title>Complete Genome Sequence of Mycobacterium massiliense Clinical Strain Asan 50594, Belonging to the Type II Genotype.</title>
        <authorList>
            <person name="Kim B.J."/>
            <person name="Kim B.R."/>
            <person name="Hong S.H."/>
            <person name="Seok S.H."/>
            <person name="Kook Y.H."/>
            <person name="Kim B.J."/>
        </authorList>
    </citation>
    <scope>NUCLEOTIDE SEQUENCE [LARGE SCALE GENOMIC DNA]</scope>
    <source>
        <strain evidence="1 2">50594</strain>
    </source>
</reference>
<evidence type="ECO:0000313" key="2">
    <source>
        <dbReference type="Proteomes" id="UP000013961"/>
    </source>
</evidence>
<gene>
    <name evidence="1" type="ORF">MASS_0333</name>
</gene>
<dbReference type="Proteomes" id="UP000013961">
    <property type="component" value="Chromosome"/>
</dbReference>
<dbReference type="KEGG" id="mabb:MASS_0333"/>
<organism evidence="1 2">
    <name type="scientific">Mycobacteroides abscessus subsp. bolletii 50594</name>
    <dbReference type="NCBI Taxonomy" id="1303024"/>
    <lineage>
        <taxon>Bacteria</taxon>
        <taxon>Bacillati</taxon>
        <taxon>Actinomycetota</taxon>
        <taxon>Actinomycetes</taxon>
        <taxon>Mycobacteriales</taxon>
        <taxon>Mycobacteriaceae</taxon>
        <taxon>Mycobacteroides</taxon>
        <taxon>Mycobacteroides abscessus</taxon>
    </lineage>
</organism>
<dbReference type="EMBL" id="CP004374">
    <property type="protein sequence ID" value="AGM26935.1"/>
    <property type="molecule type" value="Genomic_DNA"/>
</dbReference>
<proteinExistence type="predicted"/>
<evidence type="ECO:0000313" key="1">
    <source>
        <dbReference type="EMBL" id="AGM26935.1"/>
    </source>
</evidence>
<accession>A0AB33A5A3</accession>
<name>A0AB33A5A3_9MYCO</name>
<dbReference type="AlphaFoldDB" id="A0AB33A5A3"/>
<protein>
    <submittedName>
        <fullName evidence="1">Uncharacterized protein</fullName>
    </submittedName>
</protein>
<sequence>MNGLLAAGRVPCYAADAPPPTPRQGLIQTGFLSRVVGVPVEIPIQTPGAFP</sequence>